<dbReference type="Gene3D" id="3.40.50.1820">
    <property type="entry name" value="alpha/beta hydrolase"/>
    <property type="match status" value="1"/>
</dbReference>
<dbReference type="RefSeq" id="WP_379482964.1">
    <property type="nucleotide sequence ID" value="NZ_JBHMCF010000008.1"/>
</dbReference>
<dbReference type="Pfam" id="PF02450">
    <property type="entry name" value="LCAT"/>
    <property type="match status" value="1"/>
</dbReference>
<sequence length="408" mass="43684">MPTIRLIGKTLAPGYDNLVKRLQNAFSNAKVATIVPGGGGGSSGNILLFPYDFRAGVATAAEHLARAIRDRLGPPEHNRRRVIVIGHSMGGLVARYWLGPLSGAPYCASLITAGTPHRGAPKALDWLWNGVGAGAVRDPRLTKIMRRWPSAYDLLPRYRTVLAGKLTPGLEPGADPAALYPADLPWPDRAQAEHARRAYAMHEDIGTAWEELGEHAPDLLPLFAPGHATLGRSTLKDGRLRVEKVNAEWLPEPERGGDGTVPWFSAVPIELDAQRSRWRPVRDRHLPMASSPAILQALALLSGASTSATRGDTPEGPWLGLDLDETVPAGTPVPLRARWHGAAVAEETVVEARVAGQAVPGVATDEGVWEFGLPPLPPGEHRVEVIAHTPGRDPVSCADVIGAVEQET</sequence>
<dbReference type="SUPFAM" id="SSF53474">
    <property type="entry name" value="alpha/beta-Hydrolases"/>
    <property type="match status" value="1"/>
</dbReference>
<reference evidence="1 2" key="1">
    <citation type="submission" date="2024-09" db="EMBL/GenBank/DDBJ databases">
        <authorList>
            <person name="Sun Q."/>
            <person name="Mori K."/>
        </authorList>
    </citation>
    <scope>NUCLEOTIDE SEQUENCE [LARGE SCALE GENOMIC DNA]</scope>
    <source>
        <strain evidence="1 2">JCM 3324</strain>
    </source>
</reference>
<proteinExistence type="predicted"/>
<gene>
    <name evidence="1" type="ORF">ACFFR3_09645</name>
</gene>
<evidence type="ECO:0000313" key="1">
    <source>
        <dbReference type="EMBL" id="MFB9469767.1"/>
    </source>
</evidence>
<protein>
    <submittedName>
        <fullName evidence="1">Esterase/lipase family protein</fullName>
    </submittedName>
</protein>
<dbReference type="PANTHER" id="PTHR11440">
    <property type="entry name" value="LECITHIN-CHOLESTEROL ACYLTRANSFERASE-RELATED"/>
    <property type="match status" value="1"/>
</dbReference>
<dbReference type="InterPro" id="IPR029058">
    <property type="entry name" value="AB_hydrolase_fold"/>
</dbReference>
<organism evidence="1 2">
    <name type="scientific">Nonomuraea salmonea</name>
    <dbReference type="NCBI Taxonomy" id="46181"/>
    <lineage>
        <taxon>Bacteria</taxon>
        <taxon>Bacillati</taxon>
        <taxon>Actinomycetota</taxon>
        <taxon>Actinomycetes</taxon>
        <taxon>Streptosporangiales</taxon>
        <taxon>Streptosporangiaceae</taxon>
        <taxon>Nonomuraea</taxon>
    </lineage>
</organism>
<dbReference type="Proteomes" id="UP001589568">
    <property type="component" value="Unassembled WGS sequence"/>
</dbReference>
<accession>A0ABV5NHL0</accession>
<dbReference type="InterPro" id="IPR003386">
    <property type="entry name" value="LACT/PDAT_acylTrfase"/>
</dbReference>
<comment type="caution">
    <text evidence="1">The sequence shown here is derived from an EMBL/GenBank/DDBJ whole genome shotgun (WGS) entry which is preliminary data.</text>
</comment>
<dbReference type="EMBL" id="JBHMCF010000008">
    <property type="protein sequence ID" value="MFB9469767.1"/>
    <property type="molecule type" value="Genomic_DNA"/>
</dbReference>
<evidence type="ECO:0000313" key="2">
    <source>
        <dbReference type="Proteomes" id="UP001589568"/>
    </source>
</evidence>
<keyword evidence="2" id="KW-1185">Reference proteome</keyword>
<name>A0ABV5NHL0_9ACTN</name>